<organism evidence="1 2">
    <name type="scientific">Coleofasciculus chthonoplastes PCC 7420</name>
    <dbReference type="NCBI Taxonomy" id="118168"/>
    <lineage>
        <taxon>Bacteria</taxon>
        <taxon>Bacillati</taxon>
        <taxon>Cyanobacteriota</taxon>
        <taxon>Cyanophyceae</taxon>
        <taxon>Coleofasciculales</taxon>
        <taxon>Coleofasciculaceae</taxon>
        <taxon>Coleofasciculus</taxon>
    </lineage>
</organism>
<dbReference type="HOGENOM" id="CLU_2286702_0_0_3"/>
<gene>
    <name evidence="1" type="ORF">MC7420_4380</name>
</gene>
<keyword evidence="2" id="KW-1185">Reference proteome</keyword>
<reference evidence="1 2" key="1">
    <citation type="submission" date="2008-07" db="EMBL/GenBank/DDBJ databases">
        <authorList>
            <person name="Tandeau de Marsac N."/>
            <person name="Ferriera S."/>
            <person name="Johnson J."/>
            <person name="Kravitz S."/>
            <person name="Beeson K."/>
            <person name="Sutton G."/>
            <person name="Rogers Y.-H."/>
            <person name="Friedman R."/>
            <person name="Frazier M."/>
            <person name="Venter J.C."/>
        </authorList>
    </citation>
    <scope>NUCLEOTIDE SEQUENCE [LARGE SCALE GENOMIC DNA]</scope>
    <source>
        <strain evidence="1 2">PCC 7420</strain>
    </source>
</reference>
<dbReference type="STRING" id="118168.MC7420_4380"/>
<evidence type="ECO:0000313" key="2">
    <source>
        <dbReference type="Proteomes" id="UP000003835"/>
    </source>
</evidence>
<dbReference type="Proteomes" id="UP000003835">
    <property type="component" value="Unassembled WGS sequence"/>
</dbReference>
<protein>
    <submittedName>
        <fullName evidence="1">Uncharacterized protein</fullName>
    </submittedName>
</protein>
<dbReference type="AlphaFoldDB" id="B4VY64"/>
<accession>B4VY64</accession>
<dbReference type="EMBL" id="DS989859">
    <property type="protein sequence ID" value="EDX73133.1"/>
    <property type="molecule type" value="Genomic_DNA"/>
</dbReference>
<evidence type="ECO:0000313" key="1">
    <source>
        <dbReference type="EMBL" id="EDX73133.1"/>
    </source>
</evidence>
<proteinExistence type="predicted"/>
<name>B4VY64_9CYAN</name>
<sequence length="101" mass="10942">MAMIGKLIAPVSGSLRKFSPLYLIPKSCRRWVFAFFVGLVITSLATPAKAQDSGFDQAIDQINTMSTTLATLTVLFTEVVVTPMGFSAAARTFRRVVIGNL</sequence>